<keyword evidence="13 14" id="KW-0472">Membrane</keyword>
<gene>
    <name evidence="16" type="ORF">J5Y03_00285</name>
</gene>
<dbReference type="SMART" id="SM00387">
    <property type="entry name" value="HATPase_c"/>
    <property type="match status" value="1"/>
</dbReference>
<reference evidence="16" key="1">
    <citation type="submission" date="2021-04" db="EMBL/GenBank/DDBJ databases">
        <title>Genome seq and assembly of Bacillus sp.</title>
        <authorList>
            <person name="Chhetri G."/>
        </authorList>
    </citation>
    <scope>NUCLEOTIDE SEQUENCE</scope>
    <source>
        <strain evidence="16">RG28</strain>
    </source>
</reference>
<dbReference type="EMBL" id="JAGIYQ010000001">
    <property type="protein sequence ID" value="MBP0723618.1"/>
    <property type="molecule type" value="Genomic_DNA"/>
</dbReference>
<feature type="transmembrane region" description="Helical" evidence="14">
    <location>
        <begin position="161"/>
        <end position="184"/>
    </location>
</feature>
<evidence type="ECO:0000256" key="1">
    <source>
        <dbReference type="ARBA" id="ARBA00000085"/>
    </source>
</evidence>
<dbReference type="GO" id="GO:0000155">
    <property type="term" value="F:phosphorelay sensor kinase activity"/>
    <property type="evidence" value="ECO:0007669"/>
    <property type="project" value="InterPro"/>
</dbReference>
<dbReference type="Pfam" id="PF07694">
    <property type="entry name" value="5TM-5TMR_LYT"/>
    <property type="match status" value="1"/>
</dbReference>
<dbReference type="Pfam" id="PF00512">
    <property type="entry name" value="HisKA"/>
    <property type="match status" value="1"/>
</dbReference>
<keyword evidence="4" id="KW-1003">Cell membrane</keyword>
<feature type="transmembrane region" description="Helical" evidence="14">
    <location>
        <begin position="95"/>
        <end position="117"/>
    </location>
</feature>
<evidence type="ECO:0000256" key="14">
    <source>
        <dbReference type="SAM" id="Phobius"/>
    </source>
</evidence>
<dbReference type="SUPFAM" id="SSF47384">
    <property type="entry name" value="Homodimeric domain of signal transducing histidine kinase"/>
    <property type="match status" value="1"/>
</dbReference>
<dbReference type="RefSeq" id="WP_209401168.1">
    <property type="nucleotide sequence ID" value="NZ_JAGIYQ010000001.1"/>
</dbReference>
<dbReference type="InterPro" id="IPR011620">
    <property type="entry name" value="Sig_transdc_His_kinase_LytS_TM"/>
</dbReference>
<dbReference type="GO" id="GO:0005886">
    <property type="term" value="C:plasma membrane"/>
    <property type="evidence" value="ECO:0007669"/>
    <property type="project" value="UniProtKB-SubCell"/>
</dbReference>
<keyword evidence="17" id="KW-1185">Reference proteome</keyword>
<evidence type="ECO:0000256" key="8">
    <source>
        <dbReference type="ARBA" id="ARBA00022741"/>
    </source>
</evidence>
<dbReference type="SUPFAM" id="SSF55874">
    <property type="entry name" value="ATPase domain of HSP90 chaperone/DNA topoisomerase II/histidine kinase"/>
    <property type="match status" value="1"/>
</dbReference>
<keyword evidence="9 16" id="KW-0418">Kinase</keyword>
<evidence type="ECO:0000256" key="5">
    <source>
        <dbReference type="ARBA" id="ARBA00022553"/>
    </source>
</evidence>
<dbReference type="PROSITE" id="PS50109">
    <property type="entry name" value="HIS_KIN"/>
    <property type="match status" value="1"/>
</dbReference>
<evidence type="ECO:0000313" key="16">
    <source>
        <dbReference type="EMBL" id="MBP0723618.1"/>
    </source>
</evidence>
<dbReference type="PANTHER" id="PTHR43065">
    <property type="entry name" value="SENSOR HISTIDINE KINASE"/>
    <property type="match status" value="1"/>
</dbReference>
<organism evidence="16 17">
    <name type="scientific">Gottfriedia endophytica</name>
    <dbReference type="NCBI Taxonomy" id="2820819"/>
    <lineage>
        <taxon>Bacteria</taxon>
        <taxon>Bacillati</taxon>
        <taxon>Bacillota</taxon>
        <taxon>Bacilli</taxon>
        <taxon>Bacillales</taxon>
        <taxon>Bacillaceae</taxon>
        <taxon>Gottfriedia</taxon>
    </lineage>
</organism>
<evidence type="ECO:0000256" key="6">
    <source>
        <dbReference type="ARBA" id="ARBA00022679"/>
    </source>
</evidence>
<dbReference type="PANTHER" id="PTHR43065:SF46">
    <property type="entry name" value="C4-DICARBOXYLATE TRANSPORT SENSOR PROTEIN DCTB"/>
    <property type="match status" value="1"/>
</dbReference>
<dbReference type="GO" id="GO:0005524">
    <property type="term" value="F:ATP binding"/>
    <property type="evidence" value="ECO:0007669"/>
    <property type="project" value="UniProtKB-KW"/>
</dbReference>
<dbReference type="InterPro" id="IPR036097">
    <property type="entry name" value="HisK_dim/P_sf"/>
</dbReference>
<name>A0A940SIX2_9BACI</name>
<keyword evidence="6" id="KW-0808">Transferase</keyword>
<proteinExistence type="predicted"/>
<dbReference type="Proteomes" id="UP000682134">
    <property type="component" value="Unassembled WGS sequence"/>
</dbReference>
<comment type="catalytic activity">
    <reaction evidence="1">
        <text>ATP + protein L-histidine = ADP + protein N-phospho-L-histidine.</text>
        <dbReference type="EC" id="2.7.13.3"/>
    </reaction>
</comment>
<evidence type="ECO:0000256" key="10">
    <source>
        <dbReference type="ARBA" id="ARBA00022840"/>
    </source>
</evidence>
<evidence type="ECO:0000256" key="3">
    <source>
        <dbReference type="ARBA" id="ARBA00012438"/>
    </source>
</evidence>
<comment type="subcellular location">
    <subcellularLocation>
        <location evidence="2">Cell membrane</location>
        <topology evidence="2">Multi-pass membrane protein</topology>
    </subcellularLocation>
</comment>
<evidence type="ECO:0000256" key="4">
    <source>
        <dbReference type="ARBA" id="ARBA00022475"/>
    </source>
</evidence>
<dbReference type="EC" id="2.7.13.3" evidence="3"/>
<evidence type="ECO:0000256" key="12">
    <source>
        <dbReference type="ARBA" id="ARBA00023012"/>
    </source>
</evidence>
<dbReference type="SMART" id="SM00388">
    <property type="entry name" value="HisKA"/>
    <property type="match status" value="1"/>
</dbReference>
<dbReference type="PRINTS" id="PR00344">
    <property type="entry name" value="BCTRLSENSOR"/>
</dbReference>
<sequence length="417" mass="47168">MGVPTLLLNAFIIILCILCYQVFWLDREGKTLKNDLLISILASIAIVLCMTFPFHYQSGYIYDLRLIPIIIALLYGGLRSFVIITIIYISYRFYLGGNGLIPSLIVYSMTVSITILFKYLKPYFKKGKMLFCALIIFMCTCAYATFALVNQLNINGSISPTFIHFIINYIVTITLTGLISIYLIEGMIEKYIMKEKIQREEKFYAISELAAAFAHEIRNPLTAVYGFMQLFQRNEIPEINKDEYIQVMLSELERTQLIIDDYLSLAKTQDVLQDKLDINLIVNQIINIISPLATLHNIEVKSSINNSLFIHANSNKIKQCLINIIKNGIEAMTQGGTLQINLRNLENNIIIEIIDSGIGMTAEEIKRIALPFYSLKEKGTGLGTMIAYGIIKELNGEIQIKSKKGKGTCFSIILPSI</sequence>
<dbReference type="InterPro" id="IPR036890">
    <property type="entry name" value="HATPase_C_sf"/>
</dbReference>
<feature type="transmembrane region" description="Helical" evidence="14">
    <location>
        <begin position="36"/>
        <end position="54"/>
    </location>
</feature>
<feature type="domain" description="Histidine kinase" evidence="15">
    <location>
        <begin position="212"/>
        <end position="417"/>
    </location>
</feature>
<comment type="caution">
    <text evidence="16">The sequence shown here is derived from an EMBL/GenBank/DDBJ whole genome shotgun (WGS) entry which is preliminary data.</text>
</comment>
<dbReference type="InterPro" id="IPR003594">
    <property type="entry name" value="HATPase_dom"/>
</dbReference>
<keyword evidence="5" id="KW-0597">Phosphoprotein</keyword>
<dbReference type="GO" id="GO:0071555">
    <property type="term" value="P:cell wall organization"/>
    <property type="evidence" value="ECO:0007669"/>
    <property type="project" value="InterPro"/>
</dbReference>
<dbReference type="Gene3D" id="3.30.565.10">
    <property type="entry name" value="Histidine kinase-like ATPase, C-terminal domain"/>
    <property type="match status" value="1"/>
</dbReference>
<keyword evidence="8" id="KW-0547">Nucleotide-binding</keyword>
<dbReference type="InterPro" id="IPR004358">
    <property type="entry name" value="Sig_transdc_His_kin-like_C"/>
</dbReference>
<evidence type="ECO:0000256" key="9">
    <source>
        <dbReference type="ARBA" id="ARBA00022777"/>
    </source>
</evidence>
<dbReference type="InterPro" id="IPR005467">
    <property type="entry name" value="His_kinase_dom"/>
</dbReference>
<keyword evidence="11 14" id="KW-1133">Transmembrane helix</keyword>
<protein>
    <recommendedName>
        <fullName evidence="3">histidine kinase</fullName>
        <ecNumber evidence="3">2.7.13.3</ecNumber>
    </recommendedName>
</protein>
<feature type="transmembrane region" description="Helical" evidence="14">
    <location>
        <begin position="66"/>
        <end position="89"/>
    </location>
</feature>
<dbReference type="InterPro" id="IPR003661">
    <property type="entry name" value="HisK_dim/P_dom"/>
</dbReference>
<evidence type="ECO:0000313" key="17">
    <source>
        <dbReference type="Proteomes" id="UP000682134"/>
    </source>
</evidence>
<dbReference type="Pfam" id="PF02518">
    <property type="entry name" value="HATPase_c"/>
    <property type="match status" value="1"/>
</dbReference>
<dbReference type="CDD" id="cd00082">
    <property type="entry name" value="HisKA"/>
    <property type="match status" value="1"/>
</dbReference>
<dbReference type="AlphaFoldDB" id="A0A940SIX2"/>
<dbReference type="Gene3D" id="1.10.287.130">
    <property type="match status" value="1"/>
</dbReference>
<dbReference type="Gene3D" id="1.10.1760.20">
    <property type="match status" value="1"/>
</dbReference>
<keyword evidence="7 14" id="KW-0812">Transmembrane</keyword>
<evidence type="ECO:0000256" key="11">
    <source>
        <dbReference type="ARBA" id="ARBA00022989"/>
    </source>
</evidence>
<keyword evidence="12" id="KW-0902">Two-component regulatory system</keyword>
<evidence type="ECO:0000259" key="15">
    <source>
        <dbReference type="PROSITE" id="PS50109"/>
    </source>
</evidence>
<evidence type="ECO:0000256" key="2">
    <source>
        <dbReference type="ARBA" id="ARBA00004651"/>
    </source>
</evidence>
<feature type="transmembrane region" description="Helical" evidence="14">
    <location>
        <begin position="129"/>
        <end position="149"/>
    </location>
</feature>
<keyword evidence="10" id="KW-0067">ATP-binding</keyword>
<evidence type="ECO:0000256" key="7">
    <source>
        <dbReference type="ARBA" id="ARBA00022692"/>
    </source>
</evidence>
<evidence type="ECO:0000256" key="13">
    <source>
        <dbReference type="ARBA" id="ARBA00023136"/>
    </source>
</evidence>
<feature type="transmembrane region" description="Helical" evidence="14">
    <location>
        <begin position="7"/>
        <end position="24"/>
    </location>
</feature>
<accession>A0A940SIX2</accession>